<dbReference type="InterPro" id="IPR005565">
    <property type="entry name" value="Hemolysn_activator_HlyB_C"/>
</dbReference>
<protein>
    <submittedName>
        <fullName evidence="8">Peptide transporter</fullName>
    </submittedName>
</protein>
<evidence type="ECO:0000256" key="4">
    <source>
        <dbReference type="SAM" id="MobiDB-lite"/>
    </source>
</evidence>
<keyword evidence="1" id="KW-0472">Membrane</keyword>
<dbReference type="Pfam" id="PF03865">
    <property type="entry name" value="ShlB"/>
    <property type="match status" value="1"/>
</dbReference>
<sequence length="585" mass="63835">MKRIFGGRLKWTAAALAVVSATAAAQAYRDVAPTPPPAPSRPSGPPRPPSPESGSQQVAVALLRGLVFVKDDGRAAVRSQSLPEGQQVAEVNLPELDDAFLAGFADDIGRPLTFAGLAEIRRAVIERFRSAGLPLVDVYVPEQDISDGVVRIAVTEFHLGEVSARGNRWFSQAQLIREMPLRTGAPVHESDIEAGLALLNANPYRRVDVVYAPGQAPNSTDVILQTQDRFPLRVTAGYDDAGVAQLGRDRFFAGIDYGNLFGLDQEISYQYTASNDLFGGNPPIEGRPNRPRMEAHSFNYSAPLPWLDRVELFGVYARSTPRLPDSFNQAGISAQFSFRYDRHLPFVDGWQQQVQFGYDFKRSNNDLEFGGAQIFDANTHVHQFLVTYDANKSDALGQTHANLALVSSPGHLDGSNADSEFEISRHGATARYTYLQLLAERSLTVGAGFTVSARGRFQWTPNTLLPSEEMGLGGDDTVRGYEPYSVQGDRGWNLQTELRAPAFAFFGDDGPAFQPFAFVDAGHVWNKADQPSEVRAGMLSSVGLGVRFQWSRFVNARVTYGQPLRAVVPGASKAPIAQVFVVIGS</sequence>
<evidence type="ECO:0000259" key="7">
    <source>
        <dbReference type="Pfam" id="PF08479"/>
    </source>
</evidence>
<keyword evidence="2" id="KW-0812">Transmembrane</keyword>
<evidence type="ECO:0000313" key="9">
    <source>
        <dbReference type="Proteomes" id="UP000235616"/>
    </source>
</evidence>
<dbReference type="GO" id="GO:0098046">
    <property type="term" value="C:type V protein secretion system complex"/>
    <property type="evidence" value="ECO:0007669"/>
    <property type="project" value="TreeGrafter"/>
</dbReference>
<evidence type="ECO:0000256" key="2">
    <source>
        <dbReference type="ARBA" id="ARBA00022692"/>
    </source>
</evidence>
<dbReference type="PANTHER" id="PTHR34597">
    <property type="entry name" value="SLR1661 PROTEIN"/>
    <property type="match status" value="1"/>
</dbReference>
<keyword evidence="3" id="KW-0998">Cell outer membrane</keyword>
<dbReference type="InterPro" id="IPR013686">
    <property type="entry name" value="Polypept-transport_assoc_ShlB"/>
</dbReference>
<gene>
    <name evidence="8" type="ORF">C0Z18_17455</name>
</gene>
<name>A0A2N7VMJ3_9BURK</name>
<dbReference type="Pfam" id="PF08479">
    <property type="entry name" value="POTRA_2"/>
    <property type="match status" value="1"/>
</dbReference>
<dbReference type="GO" id="GO:0046819">
    <property type="term" value="P:protein secretion by the type V secretion system"/>
    <property type="evidence" value="ECO:0007669"/>
    <property type="project" value="TreeGrafter"/>
</dbReference>
<feature type="domain" description="Polypeptide-transport-associated ShlB-type" evidence="7">
    <location>
        <begin position="108"/>
        <end position="156"/>
    </location>
</feature>
<evidence type="ECO:0000256" key="1">
    <source>
        <dbReference type="ARBA" id="ARBA00022452"/>
    </source>
</evidence>
<evidence type="ECO:0000256" key="3">
    <source>
        <dbReference type="ARBA" id="ARBA00023237"/>
    </source>
</evidence>
<accession>A0A2N7VMJ3</accession>
<evidence type="ECO:0000313" key="8">
    <source>
        <dbReference type="EMBL" id="PMS18360.1"/>
    </source>
</evidence>
<comment type="caution">
    <text evidence="8">The sequence shown here is derived from an EMBL/GenBank/DDBJ whole genome shotgun (WGS) entry which is preliminary data.</text>
</comment>
<proteinExistence type="predicted"/>
<dbReference type="AlphaFoldDB" id="A0A2N7VMJ3"/>
<organism evidence="8 9">
    <name type="scientific">Trinickia dabaoshanensis</name>
    <dbReference type="NCBI Taxonomy" id="564714"/>
    <lineage>
        <taxon>Bacteria</taxon>
        <taxon>Pseudomonadati</taxon>
        <taxon>Pseudomonadota</taxon>
        <taxon>Betaproteobacteria</taxon>
        <taxon>Burkholderiales</taxon>
        <taxon>Burkholderiaceae</taxon>
        <taxon>Trinickia</taxon>
    </lineage>
</organism>
<feature type="signal peptide" evidence="5">
    <location>
        <begin position="1"/>
        <end position="27"/>
    </location>
</feature>
<dbReference type="RefSeq" id="WP_102646672.1">
    <property type="nucleotide sequence ID" value="NZ_PNYA01000015.1"/>
</dbReference>
<dbReference type="Gene3D" id="2.40.160.50">
    <property type="entry name" value="membrane protein fhac: a member of the omp85/tpsb transporter family"/>
    <property type="match status" value="1"/>
</dbReference>
<keyword evidence="9" id="KW-1185">Reference proteome</keyword>
<feature type="chain" id="PRO_5014685889" evidence="5">
    <location>
        <begin position="28"/>
        <end position="585"/>
    </location>
</feature>
<dbReference type="OrthoDB" id="9763372at2"/>
<dbReference type="Proteomes" id="UP000235616">
    <property type="component" value="Unassembled WGS sequence"/>
</dbReference>
<dbReference type="PANTHER" id="PTHR34597:SF3">
    <property type="entry name" value="OUTER MEMBRANE TRANSPORTER CDIB"/>
    <property type="match status" value="1"/>
</dbReference>
<reference evidence="8 9" key="1">
    <citation type="submission" date="2018-01" db="EMBL/GenBank/DDBJ databases">
        <title>Whole genome analyses suggest that Burkholderia sensu lato contains two further novel genera in the rhizoxinica-symbiotica group Mycetohabitans gen. nov., and Trinickia gen. nov.: implications for the evolution of diazotrophy and nodulation in the Burkholderiaceae.</title>
        <authorList>
            <person name="Estrada-de los Santos P."/>
            <person name="Palmer M."/>
            <person name="Chavez-Ramirez B."/>
            <person name="Beukes C."/>
            <person name="Steenkamp E.T."/>
            <person name="Hirsch A.M."/>
            <person name="Manyaka P."/>
            <person name="Maluk M."/>
            <person name="Lafos M."/>
            <person name="Crook M."/>
            <person name="Gross E."/>
            <person name="Simon M.F."/>
            <person name="Bueno dos Reis Junior F."/>
            <person name="Poole P.S."/>
            <person name="Venter S.N."/>
            <person name="James E.K."/>
        </authorList>
    </citation>
    <scope>NUCLEOTIDE SEQUENCE [LARGE SCALE GENOMIC DNA]</scope>
    <source>
        <strain evidence="8 9">GIMN1.004</strain>
    </source>
</reference>
<dbReference type="GO" id="GO:0008320">
    <property type="term" value="F:protein transmembrane transporter activity"/>
    <property type="evidence" value="ECO:0007669"/>
    <property type="project" value="TreeGrafter"/>
</dbReference>
<dbReference type="Gene3D" id="3.10.20.310">
    <property type="entry name" value="membrane protein fhac"/>
    <property type="match status" value="1"/>
</dbReference>
<feature type="domain" description="Haemolysin activator HlyB C-terminal" evidence="6">
    <location>
        <begin position="219"/>
        <end position="547"/>
    </location>
</feature>
<evidence type="ECO:0000256" key="5">
    <source>
        <dbReference type="SAM" id="SignalP"/>
    </source>
</evidence>
<keyword evidence="1" id="KW-1134">Transmembrane beta strand</keyword>
<feature type="region of interest" description="Disordered" evidence="4">
    <location>
        <begin position="30"/>
        <end position="55"/>
    </location>
</feature>
<dbReference type="InterPro" id="IPR051544">
    <property type="entry name" value="TPS_OM_transporter"/>
</dbReference>
<dbReference type="EMBL" id="PNYA01000015">
    <property type="protein sequence ID" value="PMS18360.1"/>
    <property type="molecule type" value="Genomic_DNA"/>
</dbReference>
<evidence type="ECO:0000259" key="6">
    <source>
        <dbReference type="Pfam" id="PF03865"/>
    </source>
</evidence>
<feature type="compositionally biased region" description="Pro residues" evidence="4">
    <location>
        <begin position="33"/>
        <end position="51"/>
    </location>
</feature>
<keyword evidence="5" id="KW-0732">Signal</keyword>